<dbReference type="AlphaFoldDB" id="A0A1X7UKA1"/>
<dbReference type="EnsemblMetazoa" id="Aqu2.1.28405_001">
    <property type="protein sequence ID" value="Aqu2.1.28405_001"/>
    <property type="gene ID" value="Aqu2.1.28405"/>
</dbReference>
<feature type="coiled-coil region" evidence="1">
    <location>
        <begin position="19"/>
        <end position="53"/>
    </location>
</feature>
<keyword evidence="1" id="KW-0175">Coiled coil</keyword>
<protein>
    <submittedName>
        <fullName evidence="3">Uncharacterized protein</fullName>
    </submittedName>
</protein>
<evidence type="ECO:0000256" key="2">
    <source>
        <dbReference type="SAM" id="MobiDB-lite"/>
    </source>
</evidence>
<sequence length="78" mass="8612">MSNSEDSSSSQSAAADTIIAQLEKIETSLKKKIQNISKRVRLLEKQVPQLLQRRVTESSSSHWADRSSPGLESPTDIS</sequence>
<organism evidence="3">
    <name type="scientific">Amphimedon queenslandica</name>
    <name type="common">Sponge</name>
    <dbReference type="NCBI Taxonomy" id="400682"/>
    <lineage>
        <taxon>Eukaryota</taxon>
        <taxon>Metazoa</taxon>
        <taxon>Porifera</taxon>
        <taxon>Demospongiae</taxon>
        <taxon>Heteroscleromorpha</taxon>
        <taxon>Haplosclerida</taxon>
        <taxon>Niphatidae</taxon>
        <taxon>Amphimedon</taxon>
    </lineage>
</organism>
<proteinExistence type="predicted"/>
<name>A0A1X7UKA1_AMPQE</name>
<dbReference type="InParanoid" id="A0A1X7UKA1"/>
<evidence type="ECO:0000313" key="3">
    <source>
        <dbReference type="EnsemblMetazoa" id="Aqu2.1.28405_001"/>
    </source>
</evidence>
<accession>A0A1X7UKA1</accession>
<evidence type="ECO:0000256" key="1">
    <source>
        <dbReference type="SAM" id="Coils"/>
    </source>
</evidence>
<reference evidence="3" key="1">
    <citation type="submission" date="2017-05" db="UniProtKB">
        <authorList>
            <consortium name="EnsemblMetazoa"/>
        </authorList>
    </citation>
    <scope>IDENTIFICATION</scope>
</reference>
<feature type="region of interest" description="Disordered" evidence="2">
    <location>
        <begin position="53"/>
        <end position="78"/>
    </location>
</feature>